<dbReference type="EMBL" id="JARJCW010000024">
    <property type="protein sequence ID" value="KAJ7212277.1"/>
    <property type="molecule type" value="Genomic_DNA"/>
</dbReference>
<proteinExistence type="predicted"/>
<accession>A0AAD6VGH3</accession>
<organism evidence="2 3">
    <name type="scientific">Mycena pura</name>
    <dbReference type="NCBI Taxonomy" id="153505"/>
    <lineage>
        <taxon>Eukaryota</taxon>
        <taxon>Fungi</taxon>
        <taxon>Dikarya</taxon>
        <taxon>Basidiomycota</taxon>
        <taxon>Agaricomycotina</taxon>
        <taxon>Agaricomycetes</taxon>
        <taxon>Agaricomycetidae</taxon>
        <taxon>Agaricales</taxon>
        <taxon>Marasmiineae</taxon>
        <taxon>Mycenaceae</taxon>
        <taxon>Mycena</taxon>
    </lineage>
</organism>
<feature type="non-terminal residue" evidence="2">
    <location>
        <position position="600"/>
    </location>
</feature>
<name>A0AAD6VGH3_9AGAR</name>
<dbReference type="Proteomes" id="UP001219525">
    <property type="component" value="Unassembled WGS sequence"/>
</dbReference>
<feature type="compositionally biased region" description="Basic and acidic residues" evidence="1">
    <location>
        <begin position="1"/>
        <end position="17"/>
    </location>
</feature>
<evidence type="ECO:0000313" key="3">
    <source>
        <dbReference type="Proteomes" id="UP001219525"/>
    </source>
</evidence>
<dbReference type="AlphaFoldDB" id="A0AAD6VGH3"/>
<gene>
    <name evidence="2" type="ORF">GGX14DRAFT_448502</name>
</gene>
<dbReference type="InterPro" id="IPR052980">
    <property type="entry name" value="Crinkler_effector"/>
</dbReference>
<feature type="region of interest" description="Disordered" evidence="1">
    <location>
        <begin position="1"/>
        <end position="32"/>
    </location>
</feature>
<protein>
    <submittedName>
        <fullName evidence="2">Uncharacterized protein</fullName>
    </submittedName>
</protein>
<dbReference type="PANTHER" id="PTHR33129">
    <property type="entry name" value="PROTEIN KINASE DOMAIN-CONTAINING PROTEIN-RELATED"/>
    <property type="match status" value="1"/>
</dbReference>
<reference evidence="2" key="1">
    <citation type="submission" date="2023-03" db="EMBL/GenBank/DDBJ databases">
        <title>Massive genome expansion in bonnet fungi (Mycena s.s.) driven by repeated elements and novel gene families across ecological guilds.</title>
        <authorList>
            <consortium name="Lawrence Berkeley National Laboratory"/>
            <person name="Harder C.B."/>
            <person name="Miyauchi S."/>
            <person name="Viragh M."/>
            <person name="Kuo A."/>
            <person name="Thoen E."/>
            <person name="Andreopoulos B."/>
            <person name="Lu D."/>
            <person name="Skrede I."/>
            <person name="Drula E."/>
            <person name="Henrissat B."/>
            <person name="Morin E."/>
            <person name="Kohler A."/>
            <person name="Barry K."/>
            <person name="LaButti K."/>
            <person name="Morin E."/>
            <person name="Salamov A."/>
            <person name="Lipzen A."/>
            <person name="Mereny Z."/>
            <person name="Hegedus B."/>
            <person name="Baldrian P."/>
            <person name="Stursova M."/>
            <person name="Weitz H."/>
            <person name="Taylor A."/>
            <person name="Grigoriev I.V."/>
            <person name="Nagy L.G."/>
            <person name="Martin F."/>
            <person name="Kauserud H."/>
        </authorList>
    </citation>
    <scope>NUCLEOTIDE SEQUENCE</scope>
    <source>
        <strain evidence="2">9144</strain>
    </source>
</reference>
<comment type="caution">
    <text evidence="2">The sequence shown here is derived from an EMBL/GenBank/DDBJ whole genome shotgun (WGS) entry which is preliminary data.</text>
</comment>
<evidence type="ECO:0000256" key="1">
    <source>
        <dbReference type="SAM" id="MobiDB-lite"/>
    </source>
</evidence>
<dbReference type="PANTHER" id="PTHR33129:SF1">
    <property type="entry name" value="ATP-BINDING PROTEIN"/>
    <property type="match status" value="1"/>
</dbReference>
<keyword evidence="3" id="KW-1185">Reference proteome</keyword>
<evidence type="ECO:0000313" key="2">
    <source>
        <dbReference type="EMBL" id="KAJ7212277.1"/>
    </source>
</evidence>
<sequence length="600" mass="68046">MSDKDEGSSKKRARDAEPPAYRTFATDTSPFTPEVDQYRIDARLPQLRKVHRENPDPTLFPVKDDWIWVLPNEIGPDEPASEMFVRQEYHDLLVAILDSIKVRNDIDAHVSRNSKRRRGETSGPEVGLEEARIYLGDSYALPIIQEGRQILRYTGVVITGSPGIGKTTCLKYMFLLRAAANLPTIYMSSERTATVCKNGYLGEMEDAEFKREFRKNMPCSTWALVESNANFTTIPPAIIDLGFFVVQAASPRLGRMKAALKLAGHRAQIFVMEPFTAWELVIAQTLRNGRGPSERQLVEFHERFGGSARRAAEEALHQDEFDNKINSIKATRKREDFRSLIFYSTSVMLAEGSIPNDIAHLFMSVLPLTNADRQEFRVGPPSRDIYFKLEEWLEITHEVARRAFFERCLQANTPGSKSFAGEMLGQHFHDVITPGGMWNLRRLGAEGDKTKALTRIYTVENGMSKPEVVLKVHQTMEIVPSDTPVPPRTSVSKQTWGRLRENEPSILNRVGVYYRPTRRNFPGADSFYILEPGHALLFQGSVKASPCGITEEAVDWFEARGITKFTYIYVSTPKCNPQVQLPPAHEHKFEGRMYAVELRL</sequence>